<feature type="transmembrane region" description="Helical" evidence="1">
    <location>
        <begin position="20"/>
        <end position="42"/>
    </location>
</feature>
<evidence type="ECO:0000313" key="2">
    <source>
        <dbReference type="EMBL" id="KAK4546077.1"/>
    </source>
</evidence>
<evidence type="ECO:0000256" key="1">
    <source>
        <dbReference type="SAM" id="Phobius"/>
    </source>
</evidence>
<keyword evidence="1" id="KW-0812">Transmembrane</keyword>
<keyword evidence="1" id="KW-1133">Transmembrane helix</keyword>
<organism evidence="2 3">
    <name type="scientific">Oleoguttula mirabilis</name>
    <dbReference type="NCBI Taxonomy" id="1507867"/>
    <lineage>
        <taxon>Eukaryota</taxon>
        <taxon>Fungi</taxon>
        <taxon>Dikarya</taxon>
        <taxon>Ascomycota</taxon>
        <taxon>Pezizomycotina</taxon>
        <taxon>Dothideomycetes</taxon>
        <taxon>Dothideomycetidae</taxon>
        <taxon>Mycosphaerellales</taxon>
        <taxon>Teratosphaeriaceae</taxon>
        <taxon>Oleoguttula</taxon>
    </lineage>
</organism>
<protein>
    <submittedName>
        <fullName evidence="2">Uncharacterized protein</fullName>
    </submittedName>
</protein>
<gene>
    <name evidence="2" type="ORF">LTR36_002214</name>
</gene>
<dbReference type="EMBL" id="JAVFHQ010000016">
    <property type="protein sequence ID" value="KAK4546077.1"/>
    <property type="molecule type" value="Genomic_DNA"/>
</dbReference>
<dbReference type="AlphaFoldDB" id="A0AAV9JL75"/>
<evidence type="ECO:0000313" key="3">
    <source>
        <dbReference type="Proteomes" id="UP001324427"/>
    </source>
</evidence>
<keyword evidence="1" id="KW-0472">Membrane</keyword>
<accession>A0AAV9JL75</accession>
<dbReference type="Proteomes" id="UP001324427">
    <property type="component" value="Unassembled WGS sequence"/>
</dbReference>
<comment type="caution">
    <text evidence="2">The sequence shown here is derived from an EMBL/GenBank/DDBJ whole genome shotgun (WGS) entry which is preliminary data.</text>
</comment>
<keyword evidence="3" id="KW-1185">Reference proteome</keyword>
<reference evidence="2 3" key="1">
    <citation type="submission" date="2021-11" db="EMBL/GenBank/DDBJ databases">
        <title>Black yeast isolated from Biological Soil Crust.</title>
        <authorList>
            <person name="Kurbessoian T."/>
        </authorList>
    </citation>
    <scope>NUCLEOTIDE SEQUENCE [LARGE SCALE GENOMIC DNA]</scope>
    <source>
        <strain evidence="2 3">CCFEE 5522</strain>
    </source>
</reference>
<name>A0AAV9JL75_9PEZI</name>
<proteinExistence type="predicted"/>
<sequence>MSSILTAGPSVNISPKLPGQLIGCIVIPAIVVAVVAAAMCWLRSFLRKRRDAAKNNSLPLITRTMPSTATVHEDVAAAYFSNERVNGHECSSGLTVPLPARTSLSRVSILLLPKTPYIHA</sequence>